<dbReference type="EMBL" id="JRWR01000007">
    <property type="protein sequence ID" value="KHD25023.1"/>
    <property type="molecule type" value="Genomic_DNA"/>
</dbReference>
<dbReference type="Proteomes" id="UP000030421">
    <property type="component" value="Unassembled WGS sequence"/>
</dbReference>
<proteinExistence type="predicted"/>
<evidence type="ECO:0000313" key="1">
    <source>
        <dbReference type="EMBL" id="KHD25023.1"/>
    </source>
</evidence>
<sequence length="143" mass="16632">MKFVPYFFEEFRLSISHEQLEAKLRSSNLRGTLREDELKIVRPIRWLSNPFRPVAGFRPSDFSPENRQIVASFRPHALGICFVVFWVGSLTLELLDTLVTGPMLAIPPILLLLLSGYFMMFVGFWIEVPLLKRELRKLFETST</sequence>
<comment type="caution">
    <text evidence="1">The sequence shown here is derived from an EMBL/GenBank/DDBJ whole genome shotgun (WGS) entry which is preliminary data.</text>
</comment>
<name>A0ACC4NX05_9VIBR</name>
<keyword evidence="2" id="KW-1185">Reference proteome</keyword>
<evidence type="ECO:0000313" key="2">
    <source>
        <dbReference type="Proteomes" id="UP000030421"/>
    </source>
</evidence>
<gene>
    <name evidence="1" type="ORF">NM09_10305</name>
</gene>
<organism evidence="1 2">
    <name type="scientific">Vibrio caribbeanicus</name>
    <dbReference type="NCBI Taxonomy" id="701175"/>
    <lineage>
        <taxon>Bacteria</taxon>
        <taxon>Pseudomonadati</taxon>
        <taxon>Pseudomonadota</taxon>
        <taxon>Gammaproteobacteria</taxon>
        <taxon>Vibrionales</taxon>
        <taxon>Vibrionaceae</taxon>
        <taxon>Vibrio</taxon>
    </lineage>
</organism>
<reference evidence="1" key="1">
    <citation type="submission" date="2014-10" db="EMBL/GenBank/DDBJ databases">
        <title>Genome sequencing of Vibrio caribbeanicus T14.</title>
        <authorList>
            <person name="Chan K.-G."/>
            <person name="Mohamad N.I."/>
        </authorList>
    </citation>
    <scope>NUCLEOTIDE SEQUENCE</scope>
    <source>
        <strain evidence="1">T14</strain>
    </source>
</reference>
<accession>A0ACC4NX05</accession>
<protein>
    <submittedName>
        <fullName evidence="1">Uncharacterized protein</fullName>
    </submittedName>
</protein>